<feature type="region of interest" description="Disordered" evidence="1">
    <location>
        <begin position="207"/>
        <end position="226"/>
    </location>
</feature>
<feature type="region of interest" description="Disordered" evidence="1">
    <location>
        <begin position="389"/>
        <end position="411"/>
    </location>
</feature>
<name>A0ABR1K432_9AGAR</name>
<dbReference type="Proteomes" id="UP001498398">
    <property type="component" value="Unassembled WGS sequence"/>
</dbReference>
<reference evidence="2 3" key="1">
    <citation type="submission" date="2024-01" db="EMBL/GenBank/DDBJ databases">
        <title>A draft genome for the cacao thread blight pathogen Marasmiellus scandens.</title>
        <authorList>
            <person name="Baruah I.K."/>
            <person name="Leung J."/>
            <person name="Bukari Y."/>
            <person name="Amoako-Attah I."/>
            <person name="Meinhardt L.W."/>
            <person name="Bailey B.A."/>
            <person name="Cohen S.P."/>
        </authorList>
    </citation>
    <scope>NUCLEOTIDE SEQUENCE [LARGE SCALE GENOMIC DNA]</scope>
    <source>
        <strain evidence="2 3">GH-19</strain>
    </source>
</reference>
<accession>A0ABR1K432</accession>
<keyword evidence="3" id="KW-1185">Reference proteome</keyword>
<feature type="compositionally biased region" description="Low complexity" evidence="1">
    <location>
        <begin position="108"/>
        <end position="125"/>
    </location>
</feature>
<organism evidence="2 3">
    <name type="scientific">Marasmiellus scandens</name>
    <dbReference type="NCBI Taxonomy" id="2682957"/>
    <lineage>
        <taxon>Eukaryota</taxon>
        <taxon>Fungi</taxon>
        <taxon>Dikarya</taxon>
        <taxon>Basidiomycota</taxon>
        <taxon>Agaricomycotina</taxon>
        <taxon>Agaricomycetes</taxon>
        <taxon>Agaricomycetidae</taxon>
        <taxon>Agaricales</taxon>
        <taxon>Marasmiineae</taxon>
        <taxon>Omphalotaceae</taxon>
        <taxon>Marasmiellus</taxon>
    </lineage>
</organism>
<evidence type="ECO:0000313" key="3">
    <source>
        <dbReference type="Proteomes" id="UP001498398"/>
    </source>
</evidence>
<comment type="caution">
    <text evidence="2">The sequence shown here is derived from an EMBL/GenBank/DDBJ whole genome shotgun (WGS) entry which is preliminary data.</text>
</comment>
<feature type="region of interest" description="Disordered" evidence="1">
    <location>
        <begin position="67"/>
        <end position="164"/>
    </location>
</feature>
<gene>
    <name evidence="2" type="ORF">VKT23_000306</name>
</gene>
<evidence type="ECO:0000313" key="2">
    <source>
        <dbReference type="EMBL" id="KAK7472184.1"/>
    </source>
</evidence>
<sequence length="515" mass="55994">MDPNSPDLDIFDSASTTSSTLVLTPLSGHNNKWHVDRVFTSQSVTPVYKPPQLPNLRLLALRPTSNTMFQNQGKGPVQPHVNNLPRRRPLQKPINTSSDRQGRAAALSSDSSSSNSNSRSNSPSSGVTDSVSVHSTHNSSPSRSPQRRPPSPPSSVSSSQSYAARHLTPLNYDRGRFYARNLVEHDPSPSELAVTRQLLNTPPFKSSSVTLNGEPAKGHVQPHVSNIPRRKRPTQLVQAKQSGQVRMLSAEEKKAKKRRHWEAGRCFQEVLRGSGIWVGFSRAVSARTGWVQVKEVILSSDSEEVVNGQGCEEEEFVEGMSDRVVRICVNPSGTKHGVHHGALGDDDNDLVENDGNVLRLFVSQEGVRDDGIPHLSPKQIDALRSFLSVSPPSSDSSGNSSPSCSSSSTLVSPSFNVRTASVQRRLCIITPPECAVDAIALAIIACLSHSHLSQIPSLSPSHIETLKAIENLSGSQTLAFLARLYDIEDVQMAWRGVLSCDGVELLEKMLEGIEN</sequence>
<proteinExistence type="predicted"/>
<feature type="compositionally biased region" description="Polar residues" evidence="1">
    <location>
        <begin position="126"/>
        <end position="138"/>
    </location>
</feature>
<protein>
    <submittedName>
        <fullName evidence="2">Uncharacterized protein</fullName>
    </submittedName>
</protein>
<dbReference type="EMBL" id="JBANRG010000001">
    <property type="protein sequence ID" value="KAK7472184.1"/>
    <property type="molecule type" value="Genomic_DNA"/>
</dbReference>
<evidence type="ECO:0000256" key="1">
    <source>
        <dbReference type="SAM" id="MobiDB-lite"/>
    </source>
</evidence>